<dbReference type="InterPro" id="IPR051104">
    <property type="entry name" value="FAD_monoxygenase"/>
</dbReference>
<reference evidence="5 6" key="1">
    <citation type="journal article" date="2024" name="J. Plant Pathol.">
        <title>Sequence and assembly of the genome of Seiridium unicorne, isolate CBS 538.82, causal agent of cypress canker disease.</title>
        <authorList>
            <person name="Scali E."/>
            <person name="Rocca G.D."/>
            <person name="Danti R."/>
            <person name="Garbelotto M."/>
            <person name="Barberini S."/>
            <person name="Baroncelli R."/>
            <person name="Emiliani G."/>
        </authorList>
    </citation>
    <scope>NUCLEOTIDE SEQUENCE [LARGE SCALE GENOMIC DNA]</scope>
    <source>
        <strain evidence="5 6">BM-138-508</strain>
    </source>
</reference>
<dbReference type="InterPro" id="IPR036188">
    <property type="entry name" value="FAD/NAD-bd_sf"/>
</dbReference>
<dbReference type="Gene3D" id="3.50.50.60">
    <property type="entry name" value="FAD/NAD(P)-binding domain"/>
    <property type="match status" value="1"/>
</dbReference>
<comment type="similarity">
    <text evidence="1">Belongs to the paxM FAD-dependent monooxygenase family.</text>
</comment>
<organism evidence="5 6">
    <name type="scientific">Seiridium unicorne</name>
    <dbReference type="NCBI Taxonomy" id="138068"/>
    <lineage>
        <taxon>Eukaryota</taxon>
        <taxon>Fungi</taxon>
        <taxon>Dikarya</taxon>
        <taxon>Ascomycota</taxon>
        <taxon>Pezizomycotina</taxon>
        <taxon>Sordariomycetes</taxon>
        <taxon>Xylariomycetidae</taxon>
        <taxon>Amphisphaeriales</taxon>
        <taxon>Sporocadaceae</taxon>
        <taxon>Seiridium</taxon>
    </lineage>
</organism>
<evidence type="ECO:0000256" key="3">
    <source>
        <dbReference type="ARBA" id="ARBA00022827"/>
    </source>
</evidence>
<dbReference type="PANTHER" id="PTHR46720">
    <property type="entry name" value="HYDROXYLASE, PUTATIVE (AFU_ORTHOLOGUE AFUA_3G01460)-RELATED"/>
    <property type="match status" value="1"/>
</dbReference>
<keyword evidence="4" id="KW-0560">Oxidoreductase</keyword>
<keyword evidence="6" id="KW-1185">Reference proteome</keyword>
<keyword evidence="2" id="KW-0285">Flavoprotein</keyword>
<keyword evidence="3" id="KW-0274">FAD</keyword>
<proteinExistence type="inferred from homology"/>
<dbReference type="SUPFAM" id="SSF51905">
    <property type="entry name" value="FAD/NAD(P)-binding domain"/>
    <property type="match status" value="1"/>
</dbReference>
<dbReference type="Proteomes" id="UP001408356">
    <property type="component" value="Unassembled WGS sequence"/>
</dbReference>
<gene>
    <name evidence="5" type="ORF">SUNI508_04676</name>
</gene>
<accession>A0ABR2V846</accession>
<dbReference type="PANTHER" id="PTHR46720:SF3">
    <property type="entry name" value="FAD-BINDING DOMAIN-CONTAINING PROTEIN-RELATED"/>
    <property type="match status" value="1"/>
</dbReference>
<evidence type="ECO:0000256" key="1">
    <source>
        <dbReference type="ARBA" id="ARBA00007992"/>
    </source>
</evidence>
<evidence type="ECO:0000256" key="4">
    <source>
        <dbReference type="ARBA" id="ARBA00023002"/>
    </source>
</evidence>
<name>A0ABR2V846_9PEZI</name>
<evidence type="ECO:0000256" key="2">
    <source>
        <dbReference type="ARBA" id="ARBA00022630"/>
    </source>
</evidence>
<comment type="caution">
    <text evidence="5">The sequence shown here is derived from an EMBL/GenBank/DDBJ whole genome shotgun (WGS) entry which is preliminary data.</text>
</comment>
<dbReference type="EMBL" id="JARVKF010000101">
    <property type="protein sequence ID" value="KAK9423009.1"/>
    <property type="molecule type" value="Genomic_DNA"/>
</dbReference>
<protein>
    <submittedName>
        <fullName evidence="5">Salicylate hydroxylase</fullName>
    </submittedName>
</protein>
<sequence length="404" mass="44369">MSSADNPPRNEKFRIAIVGSGPIGKLLACSVTPHPCVAYYLFDGEEQVVLSDYDLGPEFLHTINVLNPKLGQAIRQKSRLSQTWMNIYHSGDQDRLIEAVEVSEDRLHGHISRRDLLDLLNSHTPSDVIQHGERLTGIEKLQDGTLELILDDGSTTTANAVWACDGIDSLCRKVLQGDRSQAAESSGVTCYHVRVPSSSLVNEVAADLTLETSAFIGVGGWSLFTHPSARIDELDITAFTTESKQPNGEDVLQVFPGRNTRSDKLLRKLTGTPEGPRRVELDNLVSLDPFYHPDLCLTTFGDAASGKLPHLGGSLSSGAIGVSVFLHDGLNPLIDRLSHDATNEEITSLIMEASGLYDVTHRSLAQKLLDFSNEQGRLWMSGTIDIEELTRRPKFLWTCADTQR</sequence>
<evidence type="ECO:0000313" key="6">
    <source>
        <dbReference type="Proteomes" id="UP001408356"/>
    </source>
</evidence>
<evidence type="ECO:0000313" key="5">
    <source>
        <dbReference type="EMBL" id="KAK9423009.1"/>
    </source>
</evidence>